<feature type="transmembrane region" description="Helical" evidence="1">
    <location>
        <begin position="67"/>
        <end position="86"/>
    </location>
</feature>
<comment type="caution">
    <text evidence="2">The sequence shown here is derived from an EMBL/GenBank/DDBJ whole genome shotgun (WGS) entry which is preliminary data.</text>
</comment>
<reference evidence="2 3" key="1">
    <citation type="submission" date="2019-11" db="EMBL/GenBank/DDBJ databases">
        <title>Pedobacter sp. HMF7647 Genome sequencing and assembly.</title>
        <authorList>
            <person name="Kang H."/>
            <person name="Kim H."/>
            <person name="Joh K."/>
        </authorList>
    </citation>
    <scope>NUCLEOTIDE SEQUENCE [LARGE SCALE GENOMIC DNA]</scope>
    <source>
        <strain evidence="2 3">HMF7647</strain>
    </source>
</reference>
<keyword evidence="1" id="KW-0472">Membrane</keyword>
<name>A0A7K1Y7D3_9SPHI</name>
<keyword evidence="1" id="KW-0812">Transmembrane</keyword>
<gene>
    <name evidence="2" type="ORF">GS399_05000</name>
</gene>
<dbReference type="AlphaFoldDB" id="A0A7K1Y7D3"/>
<feature type="transmembrane region" description="Helical" evidence="1">
    <location>
        <begin position="34"/>
        <end position="55"/>
    </location>
</feature>
<organism evidence="2 3">
    <name type="scientific">Hufsiella arboris</name>
    <dbReference type="NCBI Taxonomy" id="2695275"/>
    <lineage>
        <taxon>Bacteria</taxon>
        <taxon>Pseudomonadati</taxon>
        <taxon>Bacteroidota</taxon>
        <taxon>Sphingobacteriia</taxon>
        <taxon>Sphingobacteriales</taxon>
        <taxon>Sphingobacteriaceae</taxon>
        <taxon>Hufsiella</taxon>
    </lineage>
</organism>
<feature type="transmembrane region" description="Helical" evidence="1">
    <location>
        <begin position="163"/>
        <end position="185"/>
    </location>
</feature>
<keyword evidence="3" id="KW-1185">Reference proteome</keyword>
<proteinExistence type="predicted"/>
<dbReference type="RefSeq" id="WP_160843500.1">
    <property type="nucleotide sequence ID" value="NZ_WVHT01000002.1"/>
</dbReference>
<evidence type="ECO:0000313" key="2">
    <source>
        <dbReference type="EMBL" id="MXV50321.1"/>
    </source>
</evidence>
<dbReference type="EMBL" id="WVHT01000002">
    <property type="protein sequence ID" value="MXV50321.1"/>
    <property type="molecule type" value="Genomic_DNA"/>
</dbReference>
<evidence type="ECO:0000256" key="1">
    <source>
        <dbReference type="SAM" id="Phobius"/>
    </source>
</evidence>
<keyword evidence="1" id="KW-1133">Transmembrane helix</keyword>
<evidence type="ECO:0008006" key="4">
    <source>
        <dbReference type="Google" id="ProtNLM"/>
    </source>
</evidence>
<evidence type="ECO:0000313" key="3">
    <source>
        <dbReference type="Proteomes" id="UP000466586"/>
    </source>
</evidence>
<dbReference type="Proteomes" id="UP000466586">
    <property type="component" value="Unassembled WGS sequence"/>
</dbReference>
<protein>
    <recommendedName>
        <fullName evidence="4">DUF4199 family protein</fullName>
    </recommendedName>
</protein>
<accession>A0A7K1Y7D3</accession>
<sequence>MIKLLKYRAALISIMFGLFGGALSKLLDIDEMAGYYTALASLIALVVSLLISFLLKGTWKRAVRNNVKIISIVLFFGLIVTIYMHTKYFIECTFQYKDFDGHKSYYVNGSEYTEQAKKFKRNNPQIQSDDDLIREGFGSPAEKSKVWTPDSIQKNVLKLITSYSLLVIFFVSIISILLEVLTLHYGRSTAKSF</sequence>